<dbReference type="InterPro" id="IPR005196">
    <property type="entry name" value="Glyco_hydro_65_N"/>
</dbReference>
<accession>A0A2N3V232</accession>
<proteinExistence type="inferred from homology"/>
<dbReference type="Pfam" id="PF03636">
    <property type="entry name" value="Glyco_hydro_65N"/>
    <property type="match status" value="1"/>
</dbReference>
<reference evidence="9 10" key="1">
    <citation type="submission" date="2017-12" db="EMBL/GenBank/DDBJ databases">
        <title>Genomic Encyclopedia of Type Strains, Phase III (KMG-III): the genomes of soil and plant-associated and newly described type strains.</title>
        <authorList>
            <person name="Whitman W."/>
        </authorList>
    </citation>
    <scope>NUCLEOTIDE SEQUENCE [LARGE SCALE GENOMIC DNA]</scope>
    <source>
        <strain evidence="9 10">LP43</strain>
    </source>
</reference>
<feature type="active site" description="Proton donor" evidence="4">
    <location>
        <position position="494"/>
    </location>
</feature>
<dbReference type="GO" id="GO:0016757">
    <property type="term" value="F:glycosyltransferase activity"/>
    <property type="evidence" value="ECO:0007669"/>
    <property type="project" value="UniProtKB-KW"/>
</dbReference>
<dbReference type="RefSeq" id="WP_101442893.1">
    <property type="nucleotide sequence ID" value="NZ_PJMU01000001.1"/>
</dbReference>
<dbReference type="Gene3D" id="2.70.98.40">
    <property type="entry name" value="Glycoside hydrolase, family 65, N-terminal domain"/>
    <property type="match status" value="1"/>
</dbReference>
<feature type="binding site" evidence="5">
    <location>
        <begin position="616"/>
        <end position="617"/>
    </location>
    <ligand>
        <name>substrate</name>
    </ligand>
</feature>
<dbReference type="GO" id="GO:0005975">
    <property type="term" value="P:carbohydrate metabolic process"/>
    <property type="evidence" value="ECO:0007669"/>
    <property type="project" value="InterPro"/>
</dbReference>
<evidence type="ECO:0000313" key="9">
    <source>
        <dbReference type="EMBL" id="PKV75680.1"/>
    </source>
</evidence>
<evidence type="ECO:0000256" key="5">
    <source>
        <dbReference type="PIRSR" id="PIRSR036289-51"/>
    </source>
</evidence>
<dbReference type="AlphaFoldDB" id="A0A2N3V232"/>
<dbReference type="OrthoDB" id="9758855at2"/>
<dbReference type="PANTHER" id="PTHR11051">
    <property type="entry name" value="GLYCOSYL HYDROLASE-RELATED"/>
    <property type="match status" value="1"/>
</dbReference>
<dbReference type="Pfam" id="PF03632">
    <property type="entry name" value="Glyco_hydro_65m"/>
    <property type="match status" value="1"/>
</dbReference>
<dbReference type="FunFam" id="1.50.10.10:FF:000053">
    <property type="entry name" value="Putative glycosyl hydrolase"/>
    <property type="match status" value="1"/>
</dbReference>
<feature type="domain" description="Glycoside hydrolase family 65 central catalytic" evidence="6">
    <location>
        <begin position="318"/>
        <end position="715"/>
    </location>
</feature>
<dbReference type="InterPro" id="IPR008928">
    <property type="entry name" value="6-hairpin_glycosidase_sf"/>
</dbReference>
<evidence type="ECO:0000259" key="7">
    <source>
        <dbReference type="Pfam" id="PF03633"/>
    </source>
</evidence>
<dbReference type="Proteomes" id="UP000233782">
    <property type="component" value="Unassembled WGS sequence"/>
</dbReference>
<evidence type="ECO:0000259" key="6">
    <source>
        <dbReference type="Pfam" id="PF03632"/>
    </source>
</evidence>
<dbReference type="GO" id="GO:0030246">
    <property type="term" value="F:carbohydrate binding"/>
    <property type="evidence" value="ECO:0007669"/>
    <property type="project" value="InterPro"/>
</dbReference>
<keyword evidence="3" id="KW-0808">Transferase</keyword>
<feature type="binding site" evidence="5">
    <location>
        <begin position="355"/>
        <end position="356"/>
    </location>
    <ligand>
        <name>substrate</name>
    </ligand>
</feature>
<feature type="domain" description="Glycoside hydrolase family 65 N-terminal" evidence="8">
    <location>
        <begin position="7"/>
        <end position="264"/>
    </location>
</feature>
<evidence type="ECO:0000313" key="10">
    <source>
        <dbReference type="Proteomes" id="UP000233782"/>
    </source>
</evidence>
<keyword evidence="9" id="KW-0378">Hydrolase</keyword>
<dbReference type="SUPFAM" id="SSF48208">
    <property type="entry name" value="Six-hairpin glycosidases"/>
    <property type="match status" value="1"/>
</dbReference>
<dbReference type="PANTHER" id="PTHR11051:SF8">
    <property type="entry name" value="PROTEIN-GLUCOSYLGALACTOSYLHYDROXYLYSINE GLUCOSIDASE"/>
    <property type="match status" value="1"/>
</dbReference>
<comment type="caution">
    <text evidence="9">The sequence shown here is derived from an EMBL/GenBank/DDBJ whole genome shotgun (WGS) entry which is preliminary data.</text>
</comment>
<feature type="domain" description="Glycoside hydrolase family 65 C-terminal" evidence="7">
    <location>
        <begin position="725"/>
        <end position="787"/>
    </location>
</feature>
<dbReference type="Gene3D" id="2.60.420.10">
    <property type="entry name" value="Maltose phosphorylase, domain 3"/>
    <property type="match status" value="1"/>
</dbReference>
<evidence type="ECO:0000256" key="1">
    <source>
        <dbReference type="ARBA" id="ARBA00006768"/>
    </source>
</evidence>
<keyword evidence="10" id="KW-1185">Reference proteome</keyword>
<comment type="similarity">
    <text evidence="1">Belongs to the glycosyl hydrolase 65 family.</text>
</comment>
<sequence length="800" mass="92735">MAEWSITYDKWVPKEQTLREALCTLGNGYIATRGAFEEAKAEPELNYPGTYLAGGYNRLTSEVAGKEIENEDLVNWPNWLPVSFRQQGEEWFHLSNVEVLDFKQELDLRHGLLCRYVHFRDSKGRETKLNTRRIVSMANPHLAALQWQLTPVNWSGEIELRAALDGRVTNSGIARYRALASQHLITLEQGQHDEESMYLVVQTVQSKTRMAQVARTRLYLGGKASGLIPQTRVEQSYVAHHFTVQLNQAQPLRLEKAVLLYTSRDWAISEPLLDACQNMSRQGTFGESLDEHKRAWQRLWNRCDLYTACNTKVQSVLRLHVFHLLQTVSGHTVDLDVGVPARGWHGEAYRGHIFWDELFIFPFLNLHLPAITRELLMYRYRRLNEARSAAKEAGYKGAMFPWQSGSNGREESQVIHLNPQSGRWLPDNTYLQRHISSAVAYNVWHYYQATEDMDFLSYHGAEMLLDIAQFWSTIATLNHETGRYEILHVVGPDEYHTEYPDSTEVGLNNNAYTNVMAVWVIQKALQLKNVIDDSRYDELLTKRHITPDDLTRWEDISKRMYVPFLEDTRIIAQFDGYDKLEEFDWEKYRAVHGEAMRLDRILESEGDNVNRYKASKQADVLMLFYLFSSDELLSVFEQLNYDFKPQSIPENIAYYEQRTSHGSTLSKIVHAWVLARSDRKRSWKNFEIALMSDLEDIQGGTTSEGIHLGAMAGTVDLMQRAYTGLEIRDDVLWLNPVLPDEMPCLDLQLRYRGHWIKVNFTANKMIITFDRGWSKEVKIGVRGQVHTFKTGDQKEFDIRR</sequence>
<evidence type="ECO:0000259" key="8">
    <source>
        <dbReference type="Pfam" id="PF03636"/>
    </source>
</evidence>
<protein>
    <submittedName>
        <fullName evidence="9">Trehalose/maltose hydrolase-like predicted phosphorylase</fullName>
    </submittedName>
</protein>
<organism evidence="9 10">
    <name type="scientific">Pontibacter ramchanderi</name>
    <dbReference type="NCBI Taxonomy" id="1179743"/>
    <lineage>
        <taxon>Bacteria</taxon>
        <taxon>Pseudomonadati</taxon>
        <taxon>Bacteroidota</taxon>
        <taxon>Cytophagia</taxon>
        <taxon>Cytophagales</taxon>
        <taxon>Hymenobacteraceae</taxon>
        <taxon>Pontibacter</taxon>
    </lineage>
</organism>
<evidence type="ECO:0000256" key="2">
    <source>
        <dbReference type="ARBA" id="ARBA00022676"/>
    </source>
</evidence>
<dbReference type="InterPro" id="IPR005194">
    <property type="entry name" value="Glyco_hydro_65_C"/>
</dbReference>
<dbReference type="SUPFAM" id="SSF74650">
    <property type="entry name" value="Galactose mutarotase-like"/>
    <property type="match status" value="1"/>
</dbReference>
<dbReference type="Gene3D" id="1.50.10.10">
    <property type="match status" value="1"/>
</dbReference>
<gene>
    <name evidence="9" type="ORF">BD749_0626</name>
</gene>
<keyword evidence="2" id="KW-0328">Glycosyltransferase</keyword>
<dbReference type="EMBL" id="PJMU01000001">
    <property type="protein sequence ID" value="PKV75680.1"/>
    <property type="molecule type" value="Genomic_DNA"/>
</dbReference>
<dbReference type="InterPro" id="IPR017045">
    <property type="entry name" value="Malt_Pase/Glycosyl_Hdrlase"/>
</dbReference>
<dbReference type="InterPro" id="IPR005195">
    <property type="entry name" value="Glyco_hydro_65_M"/>
</dbReference>
<evidence type="ECO:0000256" key="4">
    <source>
        <dbReference type="PIRSR" id="PIRSR036289-50"/>
    </source>
</evidence>
<dbReference type="PIRSF" id="PIRSF036289">
    <property type="entry name" value="Glycosyl_hydrolase_malt_phosph"/>
    <property type="match status" value="1"/>
</dbReference>
<dbReference type="InterPro" id="IPR011013">
    <property type="entry name" value="Gal_mutarotase_sf_dom"/>
</dbReference>
<evidence type="ECO:0000256" key="3">
    <source>
        <dbReference type="ARBA" id="ARBA00022679"/>
    </source>
</evidence>
<dbReference type="Pfam" id="PF03633">
    <property type="entry name" value="Glyco_hydro_65C"/>
    <property type="match status" value="1"/>
</dbReference>
<dbReference type="InterPro" id="IPR012341">
    <property type="entry name" value="6hp_glycosidase-like_sf"/>
</dbReference>
<dbReference type="InterPro" id="IPR037018">
    <property type="entry name" value="GH65_N"/>
</dbReference>
<name>A0A2N3V232_9BACT</name>
<dbReference type="GO" id="GO:0004553">
    <property type="term" value="F:hydrolase activity, hydrolyzing O-glycosyl compounds"/>
    <property type="evidence" value="ECO:0007669"/>
    <property type="project" value="TreeGrafter"/>
</dbReference>